<gene>
    <name evidence="2" type="ORF">NE237_005425</name>
</gene>
<dbReference type="EMBL" id="JAMYWD010000005">
    <property type="protein sequence ID" value="KAJ4972326.1"/>
    <property type="molecule type" value="Genomic_DNA"/>
</dbReference>
<evidence type="ECO:0000256" key="1">
    <source>
        <dbReference type="SAM" id="SignalP"/>
    </source>
</evidence>
<reference evidence="2" key="1">
    <citation type="journal article" date="2023" name="Plant J.">
        <title>The genome of the king protea, Protea cynaroides.</title>
        <authorList>
            <person name="Chang J."/>
            <person name="Duong T.A."/>
            <person name="Schoeman C."/>
            <person name="Ma X."/>
            <person name="Roodt D."/>
            <person name="Barker N."/>
            <person name="Li Z."/>
            <person name="Van de Peer Y."/>
            <person name="Mizrachi E."/>
        </authorList>
    </citation>
    <scope>NUCLEOTIDE SEQUENCE</scope>
    <source>
        <tissue evidence="2">Young leaves</tissue>
    </source>
</reference>
<keyword evidence="1" id="KW-0732">Signal</keyword>
<dbReference type="Proteomes" id="UP001141806">
    <property type="component" value="Unassembled WGS sequence"/>
</dbReference>
<evidence type="ECO:0000313" key="2">
    <source>
        <dbReference type="EMBL" id="KAJ4972326.1"/>
    </source>
</evidence>
<evidence type="ECO:0008006" key="4">
    <source>
        <dbReference type="Google" id="ProtNLM"/>
    </source>
</evidence>
<keyword evidence="3" id="KW-1185">Reference proteome</keyword>
<comment type="caution">
    <text evidence="2">The sequence shown here is derived from an EMBL/GenBank/DDBJ whole genome shotgun (WGS) entry which is preliminary data.</text>
</comment>
<protein>
    <recommendedName>
        <fullName evidence="4">Secreted protein</fullName>
    </recommendedName>
</protein>
<evidence type="ECO:0000313" key="3">
    <source>
        <dbReference type="Proteomes" id="UP001141806"/>
    </source>
</evidence>
<name>A0A9Q0KKS4_9MAGN</name>
<dbReference type="AlphaFoldDB" id="A0A9Q0KKS4"/>
<feature type="signal peptide" evidence="1">
    <location>
        <begin position="1"/>
        <end position="20"/>
    </location>
</feature>
<proteinExistence type="predicted"/>
<feature type="chain" id="PRO_5040283273" description="Secreted protein" evidence="1">
    <location>
        <begin position="21"/>
        <end position="138"/>
    </location>
</feature>
<organism evidence="2 3">
    <name type="scientific">Protea cynaroides</name>
    <dbReference type="NCBI Taxonomy" id="273540"/>
    <lineage>
        <taxon>Eukaryota</taxon>
        <taxon>Viridiplantae</taxon>
        <taxon>Streptophyta</taxon>
        <taxon>Embryophyta</taxon>
        <taxon>Tracheophyta</taxon>
        <taxon>Spermatophyta</taxon>
        <taxon>Magnoliopsida</taxon>
        <taxon>Proteales</taxon>
        <taxon>Proteaceae</taxon>
        <taxon>Protea</taxon>
    </lineage>
</organism>
<sequence length="138" mass="14671">MFRVSFIFATVVRVSTTALGWDLLMEEPSTMVFSDGGSTSAGDAGRVGSGITMQIQSRFSADRLPLKHRQFRVALPLVTFAICWSSEIAGVMGSQPMQSSVQAIGVSTNPDPRSRVFAGNGRITGGPGRLLVGLLCAY</sequence>
<accession>A0A9Q0KKS4</accession>